<dbReference type="RefSeq" id="WP_150457571.1">
    <property type="nucleotide sequence ID" value="NZ_VYKK01000007.1"/>
</dbReference>
<dbReference type="Gene3D" id="3.40.50.300">
    <property type="entry name" value="P-loop containing nucleotide triphosphate hydrolases"/>
    <property type="match status" value="1"/>
</dbReference>
<dbReference type="EMBL" id="VYKK01000007">
    <property type="protein sequence ID" value="KAA9005870.1"/>
    <property type="molecule type" value="Genomic_DNA"/>
</dbReference>
<dbReference type="Pfam" id="PF09848">
    <property type="entry name" value="SLFN-g3_helicase"/>
    <property type="match status" value="1"/>
</dbReference>
<accession>A0A5J5GD45</accession>
<sequence length="623" mass="71300">MIIYSSSALEFRQRVDSNLLTISIEEAFFEKMGMRPSRGEIRAWNNSMQFMERVIRNSEVSDDCGIMIEYNIPTTSKRVDFIVTGRDESGNSNFVIVELKQWDSAKSTNRDDVVIAQVGGREREVTHPSYQAWSYRQHLEDMNEAIQKNHLQSYSCAYLHNYRTRQPDPLQHQQYQSAIAKAPLFLSEDRVKLQEFLYKHIGKGDGINLLYLIENGKIRPSKKLIEHVNGLFKGNSEFTLLDEQKVAYESILSEAKELTNKKTIIVKGGPGTGKSVISMNALGDLLKKKLNVKFVAPNASFRTAMVETLIKQQAKDKTRARVLFSGSGQFYNSPANFFDVLIVDEAHRLKGKGAYMYQGINQVEDIIKASKVNVFFIDDNQRIRPDDIGSVEEIKRIATINHSEILEYTLSAQFRCAGAEGFLNWIDHIFQIRETANFDGWDQDVFRFKLVEDPNDVYKLIKEKVNEGYKARMLAGYAWKWTDAKEGNPNGEVGDVTIPEYNFEMPWNGRALSTWAIDERGIEQVGCVHTSQGLEFDFVGVIIGNDLKYDPQSKHIYADFDEYKDKQGKKGLKNNNEQLTKLIKNIYKILMSRGMKGCFVYCCNPELRNYIVGQLGRLSLLEN</sequence>
<dbReference type="OrthoDB" id="3193269at2"/>
<evidence type="ECO:0000313" key="2">
    <source>
        <dbReference type="EMBL" id="KAA9005870.1"/>
    </source>
</evidence>
<feature type="domain" description="AAA+ ATPase" evidence="1">
    <location>
        <begin position="260"/>
        <end position="395"/>
    </location>
</feature>
<protein>
    <submittedName>
        <fullName evidence="2">DUF2075 domain-containing protein</fullName>
    </submittedName>
</protein>
<dbReference type="InterPro" id="IPR003593">
    <property type="entry name" value="AAA+_ATPase"/>
</dbReference>
<dbReference type="Proteomes" id="UP000367750">
    <property type="component" value="Unassembled WGS sequence"/>
</dbReference>
<dbReference type="InterPro" id="IPR018647">
    <property type="entry name" value="SLFN_3-like_DNA/RNA_helicase"/>
</dbReference>
<name>A0A5J5GD45_9BACL</name>
<dbReference type="AlphaFoldDB" id="A0A5J5GD45"/>
<proteinExistence type="predicted"/>
<organism evidence="2 3">
    <name type="scientific">Paenibacillus spiritus</name>
    <dbReference type="NCBI Taxonomy" id="2496557"/>
    <lineage>
        <taxon>Bacteria</taxon>
        <taxon>Bacillati</taxon>
        <taxon>Bacillota</taxon>
        <taxon>Bacilli</taxon>
        <taxon>Bacillales</taxon>
        <taxon>Paenibacillaceae</taxon>
        <taxon>Paenibacillus</taxon>
    </lineage>
</organism>
<dbReference type="InterPro" id="IPR027417">
    <property type="entry name" value="P-loop_NTPase"/>
</dbReference>
<dbReference type="SMART" id="SM00382">
    <property type="entry name" value="AAA"/>
    <property type="match status" value="1"/>
</dbReference>
<keyword evidence="3" id="KW-1185">Reference proteome</keyword>
<dbReference type="SUPFAM" id="SSF52540">
    <property type="entry name" value="P-loop containing nucleoside triphosphate hydrolases"/>
    <property type="match status" value="1"/>
</dbReference>
<gene>
    <name evidence="2" type="ORF">F4V43_07275</name>
</gene>
<evidence type="ECO:0000259" key="1">
    <source>
        <dbReference type="SMART" id="SM00382"/>
    </source>
</evidence>
<comment type="caution">
    <text evidence="2">The sequence shown here is derived from an EMBL/GenBank/DDBJ whole genome shotgun (WGS) entry which is preliminary data.</text>
</comment>
<reference evidence="2 3" key="1">
    <citation type="submission" date="2019-09" db="EMBL/GenBank/DDBJ databases">
        <title>Bacillus ochoae sp. nov., Paenibacillus whitsoniae sp. nov., Paenibacillus spiritus sp. nov. Isolated from the Mars Exploration Rover during spacecraft assembly.</title>
        <authorList>
            <person name="Seuylemezian A."/>
            <person name="Vaishampayan P."/>
        </authorList>
    </citation>
    <scope>NUCLEOTIDE SEQUENCE [LARGE SCALE GENOMIC DNA]</scope>
    <source>
        <strain evidence="2 3">MER_111</strain>
    </source>
</reference>
<evidence type="ECO:0000313" key="3">
    <source>
        <dbReference type="Proteomes" id="UP000367750"/>
    </source>
</evidence>